<keyword evidence="2" id="KW-1185">Reference proteome</keyword>
<evidence type="ECO:0000313" key="1">
    <source>
        <dbReference type="EMBL" id="KAH3816135.1"/>
    </source>
</evidence>
<reference evidence="1" key="1">
    <citation type="journal article" date="2019" name="bioRxiv">
        <title>The Genome of the Zebra Mussel, Dreissena polymorpha: A Resource for Invasive Species Research.</title>
        <authorList>
            <person name="McCartney M.A."/>
            <person name="Auch B."/>
            <person name="Kono T."/>
            <person name="Mallez S."/>
            <person name="Zhang Y."/>
            <person name="Obille A."/>
            <person name="Becker A."/>
            <person name="Abrahante J.E."/>
            <person name="Garbe J."/>
            <person name="Badalamenti J.P."/>
            <person name="Herman A."/>
            <person name="Mangelson H."/>
            <person name="Liachko I."/>
            <person name="Sullivan S."/>
            <person name="Sone E.D."/>
            <person name="Koren S."/>
            <person name="Silverstein K.A.T."/>
            <person name="Beckman K.B."/>
            <person name="Gohl D.M."/>
        </authorList>
    </citation>
    <scope>NUCLEOTIDE SEQUENCE</scope>
    <source>
        <strain evidence="1">Duluth1</strain>
        <tissue evidence="1">Whole animal</tissue>
    </source>
</reference>
<dbReference type="Proteomes" id="UP000828390">
    <property type="component" value="Unassembled WGS sequence"/>
</dbReference>
<accession>A0A9D4GJD5</accession>
<reference evidence="1" key="2">
    <citation type="submission" date="2020-11" db="EMBL/GenBank/DDBJ databases">
        <authorList>
            <person name="McCartney M.A."/>
            <person name="Auch B."/>
            <person name="Kono T."/>
            <person name="Mallez S."/>
            <person name="Becker A."/>
            <person name="Gohl D.M."/>
            <person name="Silverstein K.A.T."/>
            <person name="Koren S."/>
            <person name="Bechman K.B."/>
            <person name="Herman A."/>
            <person name="Abrahante J.E."/>
            <person name="Garbe J."/>
        </authorList>
    </citation>
    <scope>NUCLEOTIDE SEQUENCE</scope>
    <source>
        <strain evidence="1">Duluth1</strain>
        <tissue evidence="1">Whole animal</tissue>
    </source>
</reference>
<comment type="caution">
    <text evidence="1">The sequence shown here is derived from an EMBL/GenBank/DDBJ whole genome shotgun (WGS) entry which is preliminary data.</text>
</comment>
<evidence type="ECO:0000313" key="2">
    <source>
        <dbReference type="Proteomes" id="UP000828390"/>
    </source>
</evidence>
<proteinExistence type="predicted"/>
<protein>
    <submittedName>
        <fullName evidence="1">Uncharacterized protein</fullName>
    </submittedName>
</protein>
<dbReference type="EMBL" id="JAIWYP010000005">
    <property type="protein sequence ID" value="KAH3816135.1"/>
    <property type="molecule type" value="Genomic_DNA"/>
</dbReference>
<sequence>MALFHDDWAKNVISRKTAPTPGSHVIQLTGTIFQLNSHIKETNVLTKFHENWAKNVTSRKNALPTGSHVFSPIWTIFELVRDINKTNVLTNFHDDWANIMTSRVFTRKTAPPPGSHETNVLTKFHANWAKNVTSRVFTCFHFKHIEKNTPPTGGHVFSPISTVFELVRDINKTNVLTNFHDDLAQIVTSRETNVLTKFYEHWAKNVTSRVEKCPAHWRPNINKTNVLTNFHDDRAKIVTSTVFTSHVIQLTGIVFKLNSHIKETNGLTKFHENWAKNLTSRVFTCFHYIHIENKIWRKPTNQQTNQQTGQKQYVPHYYNINKTNVLTNLHDDWAKIVTSRVLTSSHVIQRTGTIFELNSHFKETNVLTIFHENWAKNVTSRVEKCPAYWRPCFSPIWTIFELVPYINKTNVLTNFHDDRATIVTLRPNKENCHPPGGSHVIQLTGIIFKLNSHIKETNVLTKFHENWAKNVTSRVFICFHYIHIEKNAPPTGSHVFSPILTILKLVRDINKTNVLTNFHDDWAKIVTSRKLPPPGGHVFYLTGTFFKLNSHIMETNVLTKFHENWAKNVTSRVFTCFHYIHIEKNAPPTGGHVFSPIWTIFELVRDINKTNVLTNFHDDWAKIVTSRVLTRFLYSQIKKTALPTGGHVFQRTRTTFELDHYIIKANILTNFELGRDFIGAKLLTKFHEDPT</sequence>
<name>A0A9D4GJD5_DREPO</name>
<gene>
    <name evidence="1" type="ORF">DPMN_117644</name>
</gene>
<dbReference type="AlphaFoldDB" id="A0A9D4GJD5"/>
<organism evidence="1 2">
    <name type="scientific">Dreissena polymorpha</name>
    <name type="common">Zebra mussel</name>
    <name type="synonym">Mytilus polymorpha</name>
    <dbReference type="NCBI Taxonomy" id="45954"/>
    <lineage>
        <taxon>Eukaryota</taxon>
        <taxon>Metazoa</taxon>
        <taxon>Spiralia</taxon>
        <taxon>Lophotrochozoa</taxon>
        <taxon>Mollusca</taxon>
        <taxon>Bivalvia</taxon>
        <taxon>Autobranchia</taxon>
        <taxon>Heteroconchia</taxon>
        <taxon>Euheterodonta</taxon>
        <taxon>Imparidentia</taxon>
        <taxon>Neoheterodontei</taxon>
        <taxon>Myida</taxon>
        <taxon>Dreissenoidea</taxon>
        <taxon>Dreissenidae</taxon>
        <taxon>Dreissena</taxon>
    </lineage>
</organism>